<dbReference type="PANTHER" id="PTHR48098">
    <property type="entry name" value="ENTEROCHELIN ESTERASE-RELATED"/>
    <property type="match status" value="1"/>
</dbReference>
<evidence type="ECO:0000313" key="2">
    <source>
        <dbReference type="Proteomes" id="UP000249720"/>
    </source>
</evidence>
<keyword evidence="2" id="KW-1185">Reference proteome</keyword>
<dbReference type="EMBL" id="QKZV01000003">
    <property type="protein sequence ID" value="PZX63669.1"/>
    <property type="molecule type" value="Genomic_DNA"/>
</dbReference>
<dbReference type="InterPro" id="IPR000801">
    <property type="entry name" value="Esterase-like"/>
</dbReference>
<accession>A0A2W7S9J0</accession>
<gene>
    <name evidence="1" type="ORF">LX80_01320</name>
</gene>
<dbReference type="InterPro" id="IPR050583">
    <property type="entry name" value="Mycobacterial_A85_antigen"/>
</dbReference>
<comment type="caution">
    <text evidence="1">The sequence shown here is derived from an EMBL/GenBank/DDBJ whole genome shotgun (WGS) entry which is preliminary data.</text>
</comment>
<dbReference type="RefSeq" id="WP_111294472.1">
    <property type="nucleotide sequence ID" value="NZ_QKZV01000003.1"/>
</dbReference>
<dbReference type="Proteomes" id="UP000249720">
    <property type="component" value="Unassembled WGS sequence"/>
</dbReference>
<sequence>MDALQETTKFTVVAHSLYSQYLERNVEVEFYVPPDMHVLEEVSLLFFNDGQDLGKIPLLEKLNQLQAENKLNPLLCVGIYCGAERKREYGVAYSPDYLGRGDKAGLYTKFIFDELLPYVRKKFHAPSFKEKAFAGFSLGGLSALDIVWNHATEFAKVGVFSGSLWWRRKAYEDGYNDETDRLMHLQVQHGTFYPWLQFFLQCGTLDETADRNNNGVIDSIDDTLDLIVALKAKGFTDAHIHYLLVENGKHNFTTWGSAMAEFLLWGWGK</sequence>
<reference evidence="1 2" key="1">
    <citation type="submission" date="2018-06" db="EMBL/GenBank/DDBJ databases">
        <title>Genomic Encyclopedia of Archaeal and Bacterial Type Strains, Phase II (KMG-II): from individual species to whole genera.</title>
        <authorList>
            <person name="Goeker M."/>
        </authorList>
    </citation>
    <scope>NUCLEOTIDE SEQUENCE [LARGE SCALE GENOMIC DNA]</scope>
    <source>
        <strain evidence="1 2">DSM 23241</strain>
    </source>
</reference>
<evidence type="ECO:0000313" key="1">
    <source>
        <dbReference type="EMBL" id="PZX63669.1"/>
    </source>
</evidence>
<name>A0A2W7S9J0_9BACT</name>
<dbReference type="SUPFAM" id="SSF53474">
    <property type="entry name" value="alpha/beta-Hydrolases"/>
    <property type="match status" value="1"/>
</dbReference>
<protein>
    <submittedName>
        <fullName evidence="1">Enterochelin esterase-like enzyme</fullName>
    </submittedName>
</protein>
<proteinExistence type="predicted"/>
<dbReference type="OrthoDB" id="9784036at2"/>
<dbReference type="Pfam" id="PF00756">
    <property type="entry name" value="Esterase"/>
    <property type="match status" value="1"/>
</dbReference>
<dbReference type="PANTHER" id="PTHR48098:SF6">
    <property type="entry name" value="FERRI-BACILLIBACTIN ESTERASE BESA"/>
    <property type="match status" value="1"/>
</dbReference>
<organism evidence="1 2">
    <name type="scientific">Hydrotalea sandarakina</name>
    <dbReference type="NCBI Taxonomy" id="1004304"/>
    <lineage>
        <taxon>Bacteria</taxon>
        <taxon>Pseudomonadati</taxon>
        <taxon>Bacteroidota</taxon>
        <taxon>Chitinophagia</taxon>
        <taxon>Chitinophagales</taxon>
        <taxon>Chitinophagaceae</taxon>
        <taxon>Hydrotalea</taxon>
    </lineage>
</organism>
<dbReference type="InterPro" id="IPR029058">
    <property type="entry name" value="AB_hydrolase_fold"/>
</dbReference>
<dbReference type="AlphaFoldDB" id="A0A2W7S9J0"/>
<dbReference type="Gene3D" id="3.40.50.1820">
    <property type="entry name" value="alpha/beta hydrolase"/>
    <property type="match status" value="1"/>
</dbReference>